<protein>
    <submittedName>
        <fullName evidence="3">EF-hand</fullName>
    </submittedName>
</protein>
<dbReference type="CDD" id="cd00052">
    <property type="entry name" value="EH"/>
    <property type="match status" value="3"/>
</dbReference>
<gene>
    <name evidence="3" type="ORF">COEREDRAFT_44541</name>
</gene>
<evidence type="ECO:0000259" key="2">
    <source>
        <dbReference type="PROSITE" id="PS50222"/>
    </source>
</evidence>
<dbReference type="GO" id="GO:0005509">
    <property type="term" value="F:calcium ion binding"/>
    <property type="evidence" value="ECO:0007669"/>
    <property type="project" value="InterPro"/>
</dbReference>
<dbReference type="Pfam" id="PF12763">
    <property type="entry name" value="EH"/>
    <property type="match status" value="3"/>
</dbReference>
<evidence type="ECO:0000259" key="1">
    <source>
        <dbReference type="PROSITE" id="PS50031"/>
    </source>
</evidence>
<dbReference type="STRING" id="763665.A0A2G5B984"/>
<feature type="non-terminal residue" evidence="3">
    <location>
        <position position="350"/>
    </location>
</feature>
<dbReference type="PROSITE" id="PS50222">
    <property type="entry name" value="EF_HAND_2"/>
    <property type="match status" value="2"/>
</dbReference>
<dbReference type="InterPro" id="IPR000261">
    <property type="entry name" value="EH_dom"/>
</dbReference>
<feature type="domain" description="EH" evidence="1">
    <location>
        <begin position="140"/>
        <end position="223"/>
    </location>
</feature>
<dbReference type="InterPro" id="IPR011992">
    <property type="entry name" value="EF-hand-dom_pair"/>
</dbReference>
<accession>A0A2G5B984</accession>
<dbReference type="SMART" id="SM00027">
    <property type="entry name" value="EH"/>
    <property type="match status" value="3"/>
</dbReference>
<dbReference type="InterPro" id="IPR002048">
    <property type="entry name" value="EF_hand_dom"/>
</dbReference>
<dbReference type="SUPFAM" id="SSF47473">
    <property type="entry name" value="EF-hand"/>
    <property type="match status" value="3"/>
</dbReference>
<dbReference type="EMBL" id="KZ303506">
    <property type="protein sequence ID" value="PIA15576.1"/>
    <property type="molecule type" value="Genomic_DNA"/>
</dbReference>
<dbReference type="OrthoDB" id="524326at2759"/>
<dbReference type="PANTHER" id="PTHR11216:SF170">
    <property type="entry name" value="DYNAMIN ASSOCIATED PROTEIN 160, ISOFORM D"/>
    <property type="match status" value="1"/>
</dbReference>
<keyword evidence="4" id="KW-1185">Reference proteome</keyword>
<feature type="domain" description="EH" evidence="1">
    <location>
        <begin position="264"/>
        <end position="350"/>
    </location>
</feature>
<sequence length="350" mass="38809">MRDNTRSDGPWRPTGREQGAYAYLLSLVDPQKEGVIRGQAAVPFFQKSRLPDATLGGIWQLADTDSKGHLTPHEFSVAMKLISLAQAQKPVALVNIGDEVPLPDMEGVQLQHVLTSPSIASVNETHVRRDSNTSTVPVKEKQQYKRIFESSNPVDGAISGAAARSLFMKTKLSTEQLGRIWSLSDPHTEGKLRLPGFIVAMYYIRRIMENRSFELPATCPLSLWRSAGGDVSLKSPTENLSQSSLTSISTPDLTDAQWDVTREERKRYEQFFNNLDTQRVGYLSGDVPVNFFLKSKLPETVLSKVWDLADIKRTGKLTKEEFAVAMHLINARLAGGPVPDKLPPTLIPPS</sequence>
<feature type="domain" description="EF-hand" evidence="2">
    <location>
        <begin position="297"/>
        <end position="332"/>
    </location>
</feature>
<dbReference type="SMART" id="SM00054">
    <property type="entry name" value="EFh"/>
    <property type="match status" value="2"/>
</dbReference>
<name>A0A2G5B984_COERN</name>
<dbReference type="GO" id="GO:0005886">
    <property type="term" value="C:plasma membrane"/>
    <property type="evidence" value="ECO:0007669"/>
    <property type="project" value="TreeGrafter"/>
</dbReference>
<feature type="domain" description="EF-hand" evidence="2">
    <location>
        <begin position="50"/>
        <end position="85"/>
    </location>
</feature>
<dbReference type="GO" id="GO:0016197">
    <property type="term" value="P:endosomal transport"/>
    <property type="evidence" value="ECO:0007669"/>
    <property type="project" value="TreeGrafter"/>
</dbReference>
<evidence type="ECO:0000313" key="4">
    <source>
        <dbReference type="Proteomes" id="UP000242474"/>
    </source>
</evidence>
<dbReference type="PROSITE" id="PS50031">
    <property type="entry name" value="EH"/>
    <property type="match status" value="3"/>
</dbReference>
<dbReference type="Proteomes" id="UP000242474">
    <property type="component" value="Unassembled WGS sequence"/>
</dbReference>
<organism evidence="3 4">
    <name type="scientific">Coemansia reversa (strain ATCC 12441 / NRRL 1564)</name>
    <dbReference type="NCBI Taxonomy" id="763665"/>
    <lineage>
        <taxon>Eukaryota</taxon>
        <taxon>Fungi</taxon>
        <taxon>Fungi incertae sedis</taxon>
        <taxon>Zoopagomycota</taxon>
        <taxon>Kickxellomycotina</taxon>
        <taxon>Kickxellomycetes</taxon>
        <taxon>Kickxellales</taxon>
        <taxon>Kickxellaceae</taxon>
        <taxon>Coemansia</taxon>
    </lineage>
</organism>
<dbReference type="GO" id="GO:0005737">
    <property type="term" value="C:cytoplasm"/>
    <property type="evidence" value="ECO:0007669"/>
    <property type="project" value="TreeGrafter"/>
</dbReference>
<proteinExistence type="predicted"/>
<dbReference type="AlphaFoldDB" id="A0A2G5B984"/>
<dbReference type="Gene3D" id="1.10.238.10">
    <property type="entry name" value="EF-hand"/>
    <property type="match status" value="3"/>
</dbReference>
<reference evidence="3 4" key="1">
    <citation type="journal article" date="2015" name="Genome Biol. Evol.">
        <title>Phylogenomic analyses indicate that early fungi evolved digesting cell walls of algal ancestors of land plants.</title>
        <authorList>
            <person name="Chang Y."/>
            <person name="Wang S."/>
            <person name="Sekimoto S."/>
            <person name="Aerts A.L."/>
            <person name="Choi C."/>
            <person name="Clum A."/>
            <person name="LaButti K.M."/>
            <person name="Lindquist E.A."/>
            <person name="Yee Ngan C."/>
            <person name="Ohm R.A."/>
            <person name="Salamov A.A."/>
            <person name="Grigoriev I.V."/>
            <person name="Spatafora J.W."/>
            <person name="Berbee M.L."/>
        </authorList>
    </citation>
    <scope>NUCLEOTIDE SEQUENCE [LARGE SCALE GENOMIC DNA]</scope>
    <source>
        <strain evidence="3 4">NRRL 1564</strain>
    </source>
</reference>
<evidence type="ECO:0000313" key="3">
    <source>
        <dbReference type="EMBL" id="PIA15576.1"/>
    </source>
</evidence>
<dbReference type="PANTHER" id="PTHR11216">
    <property type="entry name" value="EH DOMAIN"/>
    <property type="match status" value="1"/>
</dbReference>
<feature type="domain" description="EH" evidence="1">
    <location>
        <begin position="17"/>
        <end position="101"/>
    </location>
</feature>
<dbReference type="GO" id="GO:0006897">
    <property type="term" value="P:endocytosis"/>
    <property type="evidence" value="ECO:0007669"/>
    <property type="project" value="TreeGrafter"/>
</dbReference>